<name>A0ABR6ZGC8_9BURK</name>
<dbReference type="Proteomes" id="UP000646911">
    <property type="component" value="Unassembled WGS sequence"/>
</dbReference>
<sequence length="169" mass="19464">MAIALQTQLGLSAMANEEVLKFTTHDIDIKVFSASDVYLVYAGSPHRLSFGKVFRAKTPEDVSRFRWGTSGSYNAFAGPVEMEWRSQDGTPFKYSLNLDEIFKDRKILHTEELSRLYKAEPVYGGKPTIIIEVNDRTVNVYMFVTMRLEKDEQTREHRDHLTLAFTKTF</sequence>
<gene>
    <name evidence="1" type="ORF">H8L47_24815</name>
</gene>
<proteinExistence type="predicted"/>
<reference evidence="1 2" key="1">
    <citation type="submission" date="2020-08" db="EMBL/GenBank/DDBJ databases">
        <title>Novel species isolated from subtropical streams in China.</title>
        <authorList>
            <person name="Lu H."/>
        </authorList>
    </citation>
    <scope>NUCLEOTIDE SEQUENCE [LARGE SCALE GENOMIC DNA]</scope>
    <source>
        <strain evidence="1 2">NL8W</strain>
    </source>
</reference>
<keyword evidence="2" id="KW-1185">Reference proteome</keyword>
<organism evidence="1 2">
    <name type="scientific">Undibacterium umbellatum</name>
    <dbReference type="NCBI Taxonomy" id="2762300"/>
    <lineage>
        <taxon>Bacteria</taxon>
        <taxon>Pseudomonadati</taxon>
        <taxon>Pseudomonadota</taxon>
        <taxon>Betaproteobacteria</taxon>
        <taxon>Burkholderiales</taxon>
        <taxon>Oxalobacteraceae</taxon>
        <taxon>Undibacterium</taxon>
    </lineage>
</organism>
<comment type="caution">
    <text evidence="1">The sequence shown here is derived from an EMBL/GenBank/DDBJ whole genome shotgun (WGS) entry which is preliminary data.</text>
</comment>
<accession>A0ABR6ZGC8</accession>
<evidence type="ECO:0000313" key="1">
    <source>
        <dbReference type="EMBL" id="MBC3910797.1"/>
    </source>
</evidence>
<dbReference type="EMBL" id="JACOFX010000019">
    <property type="protein sequence ID" value="MBC3910797.1"/>
    <property type="molecule type" value="Genomic_DNA"/>
</dbReference>
<dbReference type="RefSeq" id="WP_186956371.1">
    <property type="nucleotide sequence ID" value="NZ_JACOFX010000019.1"/>
</dbReference>
<evidence type="ECO:0000313" key="2">
    <source>
        <dbReference type="Proteomes" id="UP000646911"/>
    </source>
</evidence>
<protein>
    <submittedName>
        <fullName evidence="1">Uncharacterized protein</fullName>
    </submittedName>
</protein>